<proteinExistence type="inferred from homology"/>
<keyword evidence="3" id="KW-0997">Cell inner membrane</keyword>
<evidence type="ECO:0000256" key="6">
    <source>
        <dbReference type="ARBA" id="ARBA00023053"/>
    </source>
</evidence>
<dbReference type="PANTHER" id="PTHR28259">
    <property type="entry name" value="FLUORIDE EXPORT PROTEIN 1-RELATED"/>
    <property type="match status" value="1"/>
</dbReference>
<comment type="caution">
    <text evidence="13">The sequence shown here is derived from an EMBL/GenBank/DDBJ whole genome shotgun (WGS) entry which is preliminary data.</text>
</comment>
<keyword evidence="5 12" id="KW-1133">Transmembrane helix</keyword>
<dbReference type="GO" id="GO:0140114">
    <property type="term" value="P:cellular detoxification of fluoride"/>
    <property type="evidence" value="ECO:0007669"/>
    <property type="project" value="UniProtKB-UniRule"/>
</dbReference>
<evidence type="ECO:0000256" key="3">
    <source>
        <dbReference type="ARBA" id="ARBA00022519"/>
    </source>
</evidence>
<evidence type="ECO:0000256" key="11">
    <source>
        <dbReference type="ARBA" id="ARBA00035585"/>
    </source>
</evidence>
<dbReference type="Pfam" id="PF02537">
    <property type="entry name" value="CRCB"/>
    <property type="match status" value="1"/>
</dbReference>
<feature type="binding site" evidence="12">
    <location>
        <position position="75"/>
    </location>
    <ligand>
        <name>Na(+)</name>
        <dbReference type="ChEBI" id="CHEBI:29101"/>
        <note>structural</note>
    </ligand>
</feature>
<name>A0A0X3UEG2_9RHOB</name>
<dbReference type="AlphaFoldDB" id="A0A0X3UEG2"/>
<keyword evidence="8 12" id="KW-0472">Membrane</keyword>
<keyword evidence="6 12" id="KW-0915">Sodium</keyword>
<keyword evidence="12" id="KW-0479">Metal-binding</keyword>
<evidence type="ECO:0000256" key="4">
    <source>
        <dbReference type="ARBA" id="ARBA00022692"/>
    </source>
</evidence>
<evidence type="ECO:0000256" key="9">
    <source>
        <dbReference type="ARBA" id="ARBA00023303"/>
    </source>
</evidence>
<dbReference type="NCBIfam" id="TIGR00494">
    <property type="entry name" value="crcB"/>
    <property type="match status" value="1"/>
</dbReference>
<sequence>MFSSVLQVALGGAVGATLRYLTGMGVFRVLGPQEFPVAIIIVNVIGSFLMGVFVVAAAQRGLHHLSPLVVTGLMGGFTTFSAFSLEAVTLYERGAFGYAALYVGLSVGLSLAALAAGLLVARGIWA</sequence>
<dbReference type="GO" id="GO:0062054">
    <property type="term" value="F:fluoride channel activity"/>
    <property type="evidence" value="ECO:0007669"/>
    <property type="project" value="UniProtKB-UniRule"/>
</dbReference>
<dbReference type="GO" id="GO:0005886">
    <property type="term" value="C:plasma membrane"/>
    <property type="evidence" value="ECO:0007669"/>
    <property type="project" value="UniProtKB-SubCell"/>
</dbReference>
<evidence type="ECO:0000256" key="2">
    <source>
        <dbReference type="ARBA" id="ARBA00022475"/>
    </source>
</evidence>
<feature type="transmembrane region" description="Helical" evidence="12">
    <location>
        <begin position="95"/>
        <end position="121"/>
    </location>
</feature>
<dbReference type="RefSeq" id="WP_068344883.1">
    <property type="nucleotide sequence ID" value="NZ_LQBQ01000003.1"/>
</dbReference>
<evidence type="ECO:0000256" key="1">
    <source>
        <dbReference type="ARBA" id="ARBA00004651"/>
    </source>
</evidence>
<keyword evidence="7 12" id="KW-0406">Ion transport</keyword>
<dbReference type="GO" id="GO:0046872">
    <property type="term" value="F:metal ion binding"/>
    <property type="evidence" value="ECO:0007669"/>
    <property type="project" value="UniProtKB-KW"/>
</dbReference>
<dbReference type="HAMAP" id="MF_00454">
    <property type="entry name" value="FluC"/>
    <property type="match status" value="1"/>
</dbReference>
<dbReference type="PANTHER" id="PTHR28259:SF1">
    <property type="entry name" value="FLUORIDE EXPORT PROTEIN 1-RELATED"/>
    <property type="match status" value="1"/>
</dbReference>
<reference evidence="13 14" key="1">
    <citation type="submission" date="2015-12" db="EMBL/GenBank/DDBJ databases">
        <authorList>
            <person name="Shamseldin A."/>
            <person name="Moawad H."/>
            <person name="Abd El-Rahim W.M."/>
            <person name="Sadowsky M.J."/>
        </authorList>
    </citation>
    <scope>NUCLEOTIDE SEQUENCE [LARGE SCALE GENOMIC DNA]</scope>
    <source>
        <strain evidence="13 14">ZGT118</strain>
    </source>
</reference>
<comment type="similarity">
    <text evidence="10 12">Belongs to the fluoride channel Fluc/FEX (TC 1.A.43) family.</text>
</comment>
<feature type="transmembrane region" description="Helical" evidence="12">
    <location>
        <begin position="39"/>
        <end position="58"/>
    </location>
</feature>
<dbReference type="OrthoDB" id="9806299at2"/>
<dbReference type="InterPro" id="IPR003691">
    <property type="entry name" value="FluC"/>
</dbReference>
<evidence type="ECO:0000256" key="5">
    <source>
        <dbReference type="ARBA" id="ARBA00022989"/>
    </source>
</evidence>
<evidence type="ECO:0000256" key="7">
    <source>
        <dbReference type="ARBA" id="ARBA00023065"/>
    </source>
</evidence>
<evidence type="ECO:0000313" key="14">
    <source>
        <dbReference type="Proteomes" id="UP000053791"/>
    </source>
</evidence>
<comment type="catalytic activity">
    <reaction evidence="11">
        <text>fluoride(in) = fluoride(out)</text>
        <dbReference type="Rhea" id="RHEA:76159"/>
        <dbReference type="ChEBI" id="CHEBI:17051"/>
    </reaction>
    <physiologicalReaction direction="left-to-right" evidence="11">
        <dbReference type="Rhea" id="RHEA:76160"/>
    </physiologicalReaction>
</comment>
<feature type="transmembrane region" description="Helical" evidence="12">
    <location>
        <begin position="65"/>
        <end position="83"/>
    </location>
</feature>
<feature type="binding site" evidence="12">
    <location>
        <position position="78"/>
    </location>
    <ligand>
        <name>Na(+)</name>
        <dbReference type="ChEBI" id="CHEBI:29101"/>
        <note>structural</note>
    </ligand>
</feature>
<evidence type="ECO:0000256" key="12">
    <source>
        <dbReference type="HAMAP-Rule" id="MF_00454"/>
    </source>
</evidence>
<evidence type="ECO:0000256" key="10">
    <source>
        <dbReference type="ARBA" id="ARBA00035120"/>
    </source>
</evidence>
<dbReference type="Proteomes" id="UP000053791">
    <property type="component" value="Unassembled WGS sequence"/>
</dbReference>
<organism evidence="13 14">
    <name type="scientific">Ruegeria marisrubri</name>
    <dbReference type="NCBI Taxonomy" id="1685379"/>
    <lineage>
        <taxon>Bacteria</taxon>
        <taxon>Pseudomonadati</taxon>
        <taxon>Pseudomonadota</taxon>
        <taxon>Alphaproteobacteria</taxon>
        <taxon>Rhodobacterales</taxon>
        <taxon>Roseobacteraceae</taxon>
        <taxon>Ruegeria</taxon>
    </lineage>
</organism>
<dbReference type="NCBIfam" id="NF010805">
    <property type="entry name" value="PRK14209.1"/>
    <property type="match status" value="1"/>
</dbReference>
<comment type="subcellular location">
    <subcellularLocation>
        <location evidence="1 12">Cell membrane</location>
        <topology evidence="1 12">Multi-pass membrane protein</topology>
    </subcellularLocation>
</comment>
<gene>
    <name evidence="12" type="primary">fluC</name>
    <name evidence="12" type="synonym">crcB</name>
    <name evidence="13" type="ORF">AVO45_17065</name>
</gene>
<dbReference type="STRING" id="1685379.AVO45_17065"/>
<keyword evidence="9 12" id="KW-0407">Ion channel</keyword>
<keyword evidence="2 12" id="KW-1003">Cell membrane</keyword>
<keyword evidence="12" id="KW-0813">Transport</keyword>
<evidence type="ECO:0000313" key="13">
    <source>
        <dbReference type="EMBL" id="KUJ85216.1"/>
    </source>
</evidence>
<comment type="activity regulation">
    <text evidence="12">Na(+) is not transported, but it plays an essential structural role and its presence is essential for fluoride channel function.</text>
</comment>
<dbReference type="EMBL" id="LQBQ01000003">
    <property type="protein sequence ID" value="KUJ85216.1"/>
    <property type="molecule type" value="Genomic_DNA"/>
</dbReference>
<evidence type="ECO:0000256" key="8">
    <source>
        <dbReference type="ARBA" id="ARBA00023136"/>
    </source>
</evidence>
<comment type="function">
    <text evidence="12">Fluoride-specific ion channel. Important for reducing fluoride concentration in the cell, thus reducing its toxicity.</text>
</comment>
<protein>
    <recommendedName>
        <fullName evidence="12">Fluoride-specific ion channel FluC</fullName>
    </recommendedName>
</protein>
<accession>A0A0X3UEG2</accession>
<keyword evidence="4 12" id="KW-0812">Transmembrane</keyword>
<keyword evidence="14" id="KW-1185">Reference proteome</keyword>